<dbReference type="Proteomes" id="UP000030161">
    <property type="component" value="Unassembled WGS sequence"/>
</dbReference>
<evidence type="ECO:0000256" key="1">
    <source>
        <dbReference type="SAM" id="MobiDB-lite"/>
    </source>
</evidence>
<dbReference type="SMART" id="SM00367">
    <property type="entry name" value="LRR_CC"/>
    <property type="match status" value="5"/>
</dbReference>
<dbReference type="FunFam" id="3.80.10.10:FF:001817">
    <property type="entry name" value="DNA repair protein, putative"/>
    <property type="match status" value="1"/>
</dbReference>
<dbReference type="InterPro" id="IPR006553">
    <property type="entry name" value="Leu-rich_rpt_Cys-con_subtyp"/>
</dbReference>
<feature type="region of interest" description="Disordered" evidence="1">
    <location>
        <begin position="1"/>
        <end position="168"/>
    </location>
</feature>
<gene>
    <name evidence="3" type="ORF">MG3_01646</name>
</gene>
<evidence type="ECO:0000313" key="3">
    <source>
        <dbReference type="EMBL" id="KGR16051.1"/>
    </source>
</evidence>
<comment type="caution">
    <text evidence="3">The sequence shown here is derived from an EMBL/GenBank/DDBJ whole genome shotgun (WGS) entry which is preliminary data.</text>
</comment>
<dbReference type="Pfam" id="PF23550">
    <property type="entry name" value="zf_Tbcl_Rhp7"/>
    <property type="match status" value="1"/>
</dbReference>
<dbReference type="GO" id="GO:0031146">
    <property type="term" value="P:SCF-dependent proteasomal ubiquitin-dependent protein catabolic process"/>
    <property type="evidence" value="ECO:0007669"/>
    <property type="project" value="TreeGrafter"/>
</dbReference>
<evidence type="ECO:0000259" key="2">
    <source>
        <dbReference type="Pfam" id="PF23550"/>
    </source>
</evidence>
<name>A0AB34PWQ2_CANAX</name>
<feature type="compositionally biased region" description="Low complexity" evidence="1">
    <location>
        <begin position="8"/>
        <end position="19"/>
    </location>
</feature>
<feature type="compositionally biased region" description="Acidic residues" evidence="1">
    <location>
        <begin position="151"/>
        <end position="164"/>
    </location>
</feature>
<organism evidence="3 4">
    <name type="scientific">Candida albicans P78048</name>
    <dbReference type="NCBI Taxonomy" id="1094989"/>
    <lineage>
        <taxon>Eukaryota</taxon>
        <taxon>Fungi</taxon>
        <taxon>Dikarya</taxon>
        <taxon>Ascomycota</taxon>
        <taxon>Saccharomycotina</taxon>
        <taxon>Pichiomycetes</taxon>
        <taxon>Debaryomycetaceae</taxon>
        <taxon>Candida/Lodderomyces clade</taxon>
        <taxon>Candida</taxon>
    </lineage>
</organism>
<feature type="compositionally biased region" description="Low complexity" evidence="1">
    <location>
        <begin position="136"/>
        <end position="150"/>
    </location>
</feature>
<feature type="compositionally biased region" description="Acidic residues" evidence="1">
    <location>
        <begin position="94"/>
        <end position="106"/>
    </location>
</feature>
<dbReference type="AlphaFoldDB" id="A0AB34PWQ2"/>
<proteinExistence type="predicted"/>
<feature type="domain" description="DNA repair protein rhp7 treble clef" evidence="2">
    <location>
        <begin position="172"/>
        <end position="210"/>
    </location>
</feature>
<dbReference type="InterPro" id="IPR032675">
    <property type="entry name" value="LRR_dom_sf"/>
</dbReference>
<accession>A0AB34PWQ2</accession>
<evidence type="ECO:0000313" key="4">
    <source>
        <dbReference type="Proteomes" id="UP000030161"/>
    </source>
</evidence>
<dbReference type="Gene3D" id="3.80.10.10">
    <property type="entry name" value="Ribonuclease Inhibitor"/>
    <property type="match status" value="2"/>
</dbReference>
<protein>
    <submittedName>
        <fullName evidence="3">DNA repair protein RAD7</fullName>
    </submittedName>
</protein>
<feature type="compositionally biased region" description="Basic residues" evidence="1">
    <location>
        <begin position="112"/>
        <end position="124"/>
    </location>
</feature>
<dbReference type="SUPFAM" id="SSF52047">
    <property type="entry name" value="RNI-like"/>
    <property type="match status" value="1"/>
</dbReference>
<sequence length="658" mass="74305">MARRQRSKQGSSSQSGVKGPNSALTEFLRNEGITDAFRQRRQREQETVNEGNENDNDANEPEQSTSAVEVTPEARRRSTRRSPSAPVEDTKDTNDDDDDDDDDDEIREMRRAAKRKLRAARRGSTRQPRNRHDPDNSGGDDSSSSSSGSDNDGDPNFSEDEDDLGNLNMRKFGEQDDCVDCGQTFELTVSSRFLKEKNGYLCNSCNQLLKARERKAKMNQMNARKKRKRVAQALLNKTDVKIPKLQDVCIKKITENIEDVDVLGDIGQMNMNRISMILSKNRSLNNKTISLFLSPDLKSLQFWDCSNVDSDSLNKIASYCPHLESLTLFMCGQLHNDNLQYFATQLTKLTELSLNGPFLISDVMWQDYFEEAGNRLTKFEIRNTHRFGNDSLISLLTNAGRNLTSLKLSRLDGLNAADVYGMIPHFLSPSKLTHLEISYPEKEELISDDLIISILSITDDTLVSLNLDGCSDLTEKFLIDGVAQFCPNLTHLSIQNLDQISDDGFAQALKEYSKVNVGGLLEVYLTKCIGLGDKAIYELFKHSGHTLVELSINSLDLLTKNFLSQVFTEDSHQFKKRLLQQLEESQDEEVEYYNHIRLPLLTYLDSGFVRAVDNELLSLIGESCPQLKIIEVYGDNRCTSKARIRPGLMVIGRQSDEI</sequence>
<dbReference type="GO" id="GO:0019005">
    <property type="term" value="C:SCF ubiquitin ligase complex"/>
    <property type="evidence" value="ECO:0007669"/>
    <property type="project" value="TreeGrafter"/>
</dbReference>
<dbReference type="InterPro" id="IPR056451">
    <property type="entry name" value="Znf_Tbcl_Rhp7"/>
</dbReference>
<reference evidence="3 4" key="1">
    <citation type="submission" date="2013-12" db="EMBL/GenBank/DDBJ databases">
        <title>The Genome Sequence of Candida albicans P78048.</title>
        <authorList>
            <consortium name="The Broad Institute Genome Sequencing Platform"/>
            <consortium name="The Broad Institute Genome Sequencing Center for Infectious Disease"/>
            <person name="Cuomo C."/>
            <person name="Bennett R."/>
            <person name="Hirakawa M."/>
            <person name="Noverr M."/>
            <person name="Mitchell A."/>
            <person name="Young S.K."/>
            <person name="Zeng Q."/>
            <person name="Gargeya S."/>
            <person name="Fitzgerald M."/>
            <person name="Abouelleil A."/>
            <person name="Alvarado L."/>
            <person name="Berlin A.M."/>
            <person name="Chapman S.B."/>
            <person name="Dewar J."/>
            <person name="Goldberg J."/>
            <person name="Griggs A."/>
            <person name="Gujja S."/>
            <person name="Hansen M."/>
            <person name="Howarth C."/>
            <person name="Imamovic A."/>
            <person name="Larimer J."/>
            <person name="McCowan C."/>
            <person name="Murphy C."/>
            <person name="Pearson M."/>
            <person name="Priest M."/>
            <person name="Roberts A."/>
            <person name="Saif S."/>
            <person name="Shea T."/>
            <person name="Sykes S."/>
            <person name="Wortman J."/>
            <person name="Nusbaum C."/>
            <person name="Birren B."/>
        </authorList>
    </citation>
    <scope>NUCLEOTIDE SEQUENCE [LARGE SCALE GENOMIC DNA]</scope>
    <source>
        <strain evidence="3 4">P78048</strain>
    </source>
</reference>
<dbReference type="EMBL" id="AJIX01000010">
    <property type="protein sequence ID" value="KGR16051.1"/>
    <property type="molecule type" value="Genomic_DNA"/>
</dbReference>
<dbReference type="PANTHER" id="PTHR13318">
    <property type="entry name" value="PARTNER OF PAIRED, ISOFORM B-RELATED"/>
    <property type="match status" value="1"/>
</dbReference>